<dbReference type="SUPFAM" id="SSF52540">
    <property type="entry name" value="P-loop containing nucleoside triphosphate hydrolases"/>
    <property type="match status" value="1"/>
</dbReference>
<dbReference type="PANTHER" id="PTHR11783">
    <property type="entry name" value="SULFOTRANSFERASE SULT"/>
    <property type="match status" value="1"/>
</dbReference>
<keyword evidence="2 3" id="KW-0808">Transferase</keyword>
<dbReference type="Pfam" id="PF00685">
    <property type="entry name" value="Sulfotransfer_1"/>
    <property type="match status" value="1"/>
</dbReference>
<evidence type="ECO:0000259" key="4">
    <source>
        <dbReference type="Pfam" id="PF00685"/>
    </source>
</evidence>
<sequence>MSVQDNFKARLSDFLVASSPISGTTWLKALVFALLNRNLENPKSNHVMFASNPHEYVPFLEIQLYVKNRIPNLDVMPSPRLLATHIPYSSLLESAKDSGCRIVYISRDIKDVFVSLWHFVNAISLKGAFESYCDGVSVYGPIWDHQLGYLKASMARPQCVTFLRYEEMMEDPVSEVKRLAEFLGCPFSEDEEKGGRVEEIVKVCSFDSLKDLEVKRVGELQLSRMKRKNQLFFRRGVVGDSKRWLTPEMIGRLDGLTESMIGAFGSLTP</sequence>
<evidence type="ECO:0000256" key="3">
    <source>
        <dbReference type="RuleBase" id="RU361155"/>
    </source>
</evidence>
<dbReference type="Proteomes" id="UP001179952">
    <property type="component" value="Unassembled WGS sequence"/>
</dbReference>
<dbReference type="AlphaFoldDB" id="A0AAV8ZXW2"/>
<comment type="similarity">
    <text evidence="1 3">Belongs to the sulfotransferase 1 family.</text>
</comment>
<organism evidence="5 6">
    <name type="scientific">Acorus gramineus</name>
    <name type="common">Dwarf sweet flag</name>
    <dbReference type="NCBI Taxonomy" id="55184"/>
    <lineage>
        <taxon>Eukaryota</taxon>
        <taxon>Viridiplantae</taxon>
        <taxon>Streptophyta</taxon>
        <taxon>Embryophyta</taxon>
        <taxon>Tracheophyta</taxon>
        <taxon>Spermatophyta</taxon>
        <taxon>Magnoliopsida</taxon>
        <taxon>Liliopsida</taxon>
        <taxon>Acoraceae</taxon>
        <taxon>Acorus</taxon>
    </lineage>
</organism>
<feature type="domain" description="Sulfotransferase" evidence="4">
    <location>
        <begin position="12"/>
        <end position="260"/>
    </location>
</feature>
<dbReference type="EC" id="2.8.2.-" evidence="3"/>
<evidence type="ECO:0000256" key="2">
    <source>
        <dbReference type="ARBA" id="ARBA00022679"/>
    </source>
</evidence>
<proteinExistence type="inferred from homology"/>
<dbReference type="EMBL" id="JAUJYN010000093">
    <property type="protein sequence ID" value="KAK1256684.1"/>
    <property type="molecule type" value="Genomic_DNA"/>
</dbReference>
<accession>A0AAV8ZXW2</accession>
<keyword evidence="6" id="KW-1185">Reference proteome</keyword>
<name>A0AAV8ZXW2_ACOGR</name>
<protein>
    <recommendedName>
        <fullName evidence="3">Sulfotransferase</fullName>
        <ecNumber evidence="3">2.8.2.-</ecNumber>
    </recommendedName>
</protein>
<dbReference type="Gene3D" id="3.40.50.300">
    <property type="entry name" value="P-loop containing nucleotide triphosphate hydrolases"/>
    <property type="match status" value="1"/>
</dbReference>
<dbReference type="GO" id="GO:0008146">
    <property type="term" value="F:sulfotransferase activity"/>
    <property type="evidence" value="ECO:0007669"/>
    <property type="project" value="InterPro"/>
</dbReference>
<evidence type="ECO:0000313" key="5">
    <source>
        <dbReference type="EMBL" id="KAK1256684.1"/>
    </source>
</evidence>
<evidence type="ECO:0000313" key="6">
    <source>
        <dbReference type="Proteomes" id="UP001179952"/>
    </source>
</evidence>
<reference evidence="5" key="1">
    <citation type="journal article" date="2023" name="Nat. Commun.">
        <title>Diploid and tetraploid genomes of Acorus and the evolution of monocots.</title>
        <authorList>
            <person name="Ma L."/>
            <person name="Liu K.W."/>
            <person name="Li Z."/>
            <person name="Hsiao Y.Y."/>
            <person name="Qi Y."/>
            <person name="Fu T."/>
            <person name="Tang G.D."/>
            <person name="Zhang D."/>
            <person name="Sun W.H."/>
            <person name="Liu D.K."/>
            <person name="Li Y."/>
            <person name="Chen G.Z."/>
            <person name="Liu X.D."/>
            <person name="Liao X.Y."/>
            <person name="Jiang Y.T."/>
            <person name="Yu X."/>
            <person name="Hao Y."/>
            <person name="Huang J."/>
            <person name="Zhao X.W."/>
            <person name="Ke S."/>
            <person name="Chen Y.Y."/>
            <person name="Wu W.L."/>
            <person name="Hsu J.L."/>
            <person name="Lin Y.F."/>
            <person name="Huang M.D."/>
            <person name="Li C.Y."/>
            <person name="Huang L."/>
            <person name="Wang Z.W."/>
            <person name="Zhao X."/>
            <person name="Zhong W.Y."/>
            <person name="Peng D.H."/>
            <person name="Ahmad S."/>
            <person name="Lan S."/>
            <person name="Zhang J.S."/>
            <person name="Tsai W.C."/>
            <person name="Van de Peer Y."/>
            <person name="Liu Z.J."/>
        </authorList>
    </citation>
    <scope>NUCLEOTIDE SEQUENCE</scope>
    <source>
        <strain evidence="5">SCP</strain>
    </source>
</reference>
<reference evidence="5" key="2">
    <citation type="submission" date="2023-06" db="EMBL/GenBank/DDBJ databases">
        <authorList>
            <person name="Ma L."/>
            <person name="Liu K.-W."/>
            <person name="Li Z."/>
            <person name="Hsiao Y.-Y."/>
            <person name="Qi Y."/>
            <person name="Fu T."/>
            <person name="Tang G."/>
            <person name="Zhang D."/>
            <person name="Sun W.-H."/>
            <person name="Liu D.-K."/>
            <person name="Li Y."/>
            <person name="Chen G.-Z."/>
            <person name="Liu X.-D."/>
            <person name="Liao X.-Y."/>
            <person name="Jiang Y.-T."/>
            <person name="Yu X."/>
            <person name="Hao Y."/>
            <person name="Huang J."/>
            <person name="Zhao X.-W."/>
            <person name="Ke S."/>
            <person name="Chen Y.-Y."/>
            <person name="Wu W.-L."/>
            <person name="Hsu J.-L."/>
            <person name="Lin Y.-F."/>
            <person name="Huang M.-D."/>
            <person name="Li C.-Y."/>
            <person name="Huang L."/>
            <person name="Wang Z.-W."/>
            <person name="Zhao X."/>
            <person name="Zhong W.-Y."/>
            <person name="Peng D.-H."/>
            <person name="Ahmad S."/>
            <person name="Lan S."/>
            <person name="Zhang J.-S."/>
            <person name="Tsai W.-C."/>
            <person name="Van De Peer Y."/>
            <person name="Liu Z.-J."/>
        </authorList>
    </citation>
    <scope>NUCLEOTIDE SEQUENCE</scope>
    <source>
        <strain evidence="5">SCP</strain>
        <tissue evidence="5">Leaves</tissue>
    </source>
</reference>
<gene>
    <name evidence="5" type="ORF">QJS04_geneDACA024861</name>
</gene>
<comment type="caution">
    <text evidence="5">The sequence shown here is derived from an EMBL/GenBank/DDBJ whole genome shotgun (WGS) entry which is preliminary data.</text>
</comment>
<dbReference type="InterPro" id="IPR027417">
    <property type="entry name" value="P-loop_NTPase"/>
</dbReference>
<evidence type="ECO:0000256" key="1">
    <source>
        <dbReference type="ARBA" id="ARBA00005771"/>
    </source>
</evidence>
<dbReference type="InterPro" id="IPR000863">
    <property type="entry name" value="Sulfotransferase_dom"/>
</dbReference>